<organism evidence="3 4">
    <name type="scientific">Ilex paraguariensis</name>
    <name type="common">yerba mate</name>
    <dbReference type="NCBI Taxonomy" id="185542"/>
    <lineage>
        <taxon>Eukaryota</taxon>
        <taxon>Viridiplantae</taxon>
        <taxon>Streptophyta</taxon>
        <taxon>Embryophyta</taxon>
        <taxon>Tracheophyta</taxon>
        <taxon>Spermatophyta</taxon>
        <taxon>Magnoliopsida</taxon>
        <taxon>eudicotyledons</taxon>
        <taxon>Gunneridae</taxon>
        <taxon>Pentapetalae</taxon>
        <taxon>asterids</taxon>
        <taxon>campanulids</taxon>
        <taxon>Aquifoliales</taxon>
        <taxon>Aquifoliaceae</taxon>
        <taxon>Ilex</taxon>
    </lineage>
</organism>
<dbReference type="EMBL" id="CAUOFW020000903">
    <property type="protein sequence ID" value="CAK9138599.1"/>
    <property type="molecule type" value="Genomic_DNA"/>
</dbReference>
<feature type="compositionally biased region" description="Basic and acidic residues" evidence="1">
    <location>
        <begin position="80"/>
        <end position="89"/>
    </location>
</feature>
<name>A0ABC8R0T4_9AQUA</name>
<protein>
    <submittedName>
        <fullName evidence="3">Uncharacterized protein</fullName>
    </submittedName>
</protein>
<sequence length="120" mass="13022">MADDEAHSGEHPGFNESVVSIHDTETGVLPSGSEETSDETSEKQQTSEAEVVPPFCPTVFTDPSPENTPESTIFPPMADDEAHSGEHPVHSSTYRGSWSSMHIVAGVLLYMIIWMTSFPS</sequence>
<dbReference type="AlphaFoldDB" id="A0ABC8R0T4"/>
<gene>
    <name evidence="3" type="ORF">ILEXP_LOCUS5948</name>
</gene>
<evidence type="ECO:0000313" key="3">
    <source>
        <dbReference type="EMBL" id="CAK9138599.1"/>
    </source>
</evidence>
<keyword evidence="2" id="KW-0812">Transmembrane</keyword>
<dbReference type="Proteomes" id="UP001642360">
    <property type="component" value="Unassembled WGS sequence"/>
</dbReference>
<evidence type="ECO:0000313" key="4">
    <source>
        <dbReference type="Proteomes" id="UP001642360"/>
    </source>
</evidence>
<evidence type="ECO:0000256" key="1">
    <source>
        <dbReference type="SAM" id="MobiDB-lite"/>
    </source>
</evidence>
<keyword evidence="2" id="KW-1133">Transmembrane helix</keyword>
<keyword evidence="2" id="KW-0472">Membrane</keyword>
<proteinExistence type="predicted"/>
<feature type="compositionally biased region" description="Basic and acidic residues" evidence="1">
    <location>
        <begin position="1"/>
        <end position="10"/>
    </location>
</feature>
<feature type="transmembrane region" description="Helical" evidence="2">
    <location>
        <begin position="100"/>
        <end position="118"/>
    </location>
</feature>
<accession>A0ABC8R0T4</accession>
<comment type="caution">
    <text evidence="3">The sequence shown here is derived from an EMBL/GenBank/DDBJ whole genome shotgun (WGS) entry which is preliminary data.</text>
</comment>
<reference evidence="3 4" key="1">
    <citation type="submission" date="2024-02" db="EMBL/GenBank/DDBJ databases">
        <authorList>
            <person name="Vignale AGUSTIN F."/>
            <person name="Sosa J E."/>
            <person name="Modenutti C."/>
        </authorList>
    </citation>
    <scope>NUCLEOTIDE SEQUENCE [LARGE SCALE GENOMIC DNA]</scope>
</reference>
<keyword evidence="4" id="KW-1185">Reference proteome</keyword>
<feature type="region of interest" description="Disordered" evidence="1">
    <location>
        <begin position="1"/>
        <end position="94"/>
    </location>
</feature>
<evidence type="ECO:0000256" key="2">
    <source>
        <dbReference type="SAM" id="Phobius"/>
    </source>
</evidence>